<evidence type="ECO:0000259" key="6">
    <source>
        <dbReference type="Pfam" id="PF06094"/>
    </source>
</evidence>
<dbReference type="CDD" id="cd06661">
    <property type="entry name" value="GGCT_like"/>
    <property type="match status" value="1"/>
</dbReference>
<gene>
    <name evidence="7" type="ORF">UREG_02208</name>
</gene>
<dbReference type="InterPro" id="IPR013024">
    <property type="entry name" value="GGCT-like"/>
</dbReference>
<feature type="active site" description="Proton acceptor" evidence="3">
    <location>
        <position position="109"/>
    </location>
</feature>
<dbReference type="InterPro" id="IPR036568">
    <property type="entry name" value="GGCT-like_sf"/>
</dbReference>
<dbReference type="PANTHER" id="PTHR12935:SF0">
    <property type="entry name" value="GAMMA-GLUTAMYLCYCLOTRANSFERASE"/>
    <property type="match status" value="1"/>
</dbReference>
<feature type="region of interest" description="Disordered" evidence="5">
    <location>
        <begin position="197"/>
        <end position="257"/>
    </location>
</feature>
<dbReference type="Pfam" id="PF06094">
    <property type="entry name" value="GGACT"/>
    <property type="match status" value="1"/>
</dbReference>
<dbReference type="Proteomes" id="UP000002058">
    <property type="component" value="Unassembled WGS sequence"/>
</dbReference>
<feature type="region of interest" description="Disordered" evidence="5">
    <location>
        <begin position="1"/>
        <end position="35"/>
    </location>
</feature>
<dbReference type="VEuPathDB" id="FungiDB:UREG_02208"/>
<dbReference type="EMBL" id="CH476615">
    <property type="protein sequence ID" value="EEP77359.1"/>
    <property type="molecule type" value="Genomic_DNA"/>
</dbReference>
<evidence type="ECO:0000256" key="1">
    <source>
        <dbReference type="ARBA" id="ARBA00012346"/>
    </source>
</evidence>
<name>C4JEP8_UNCRE</name>
<evidence type="ECO:0000256" key="2">
    <source>
        <dbReference type="ARBA" id="ARBA00023239"/>
    </source>
</evidence>
<dbReference type="HOGENOM" id="CLU_883385_0_0_1"/>
<feature type="domain" description="Gamma-glutamylcyclotransferase AIG2-like" evidence="6">
    <location>
        <begin position="40"/>
        <end position="155"/>
    </location>
</feature>
<evidence type="ECO:0000256" key="3">
    <source>
        <dbReference type="PIRSR" id="PIRSR617939-1"/>
    </source>
</evidence>
<dbReference type="InParanoid" id="C4JEP8"/>
<dbReference type="AlphaFoldDB" id="C4JEP8"/>
<dbReference type="Gene3D" id="3.10.490.10">
    <property type="entry name" value="Gamma-glutamyl cyclotransferase-like"/>
    <property type="match status" value="1"/>
</dbReference>
<feature type="binding site" evidence="4">
    <location>
        <begin position="40"/>
        <end position="45"/>
    </location>
    <ligand>
        <name>substrate</name>
    </ligand>
</feature>
<dbReference type="eggNOG" id="ENOG502T63F">
    <property type="taxonomic scope" value="Eukaryota"/>
</dbReference>
<evidence type="ECO:0000256" key="4">
    <source>
        <dbReference type="PIRSR" id="PIRSR617939-2"/>
    </source>
</evidence>
<evidence type="ECO:0000313" key="8">
    <source>
        <dbReference type="Proteomes" id="UP000002058"/>
    </source>
</evidence>
<sequence length="315" mass="35758">MTLKRNISQGKKVRFAKPPAKATDTPATSRHETKNEPRVYFAFGSNLSLQQMAERCPWSTFLGRGRLQGYRWQINERGYANVVPSPGNVVEGLCYNLDELDEPRLDKNEGVPIAYEKHMLEIDLYLPDNGSRKQHGNGNGEKKRRVKALVYLSPRYTLDSNPREEYVERLRRGATDALARGVSSQYINDTIFPVLKGKSSRKSRNSPCNSPRNDQTKTGTSASSKARAKAEPTKNQQSGRECRPKRRTSSSSINRTRKLSSKFCEPHLLCNPHQVLMSEMIDSAKAQIRDMKRMHHDAMSRLCYCSICHSKITLP</sequence>
<dbReference type="InterPro" id="IPR017939">
    <property type="entry name" value="G-Glutamylcylcotransferase"/>
</dbReference>
<dbReference type="KEGG" id="ure:UREG_02208"/>
<dbReference type="InterPro" id="IPR009288">
    <property type="entry name" value="AIG2-like_dom"/>
</dbReference>
<dbReference type="GeneID" id="8440888"/>
<accession>C4JEP8</accession>
<proteinExistence type="predicted"/>
<dbReference type="OrthoDB" id="2924818at2759"/>
<reference evidence="8" key="1">
    <citation type="journal article" date="2009" name="Genome Res.">
        <title>Comparative genomic analyses of the human fungal pathogens Coccidioides and their relatives.</title>
        <authorList>
            <person name="Sharpton T.J."/>
            <person name="Stajich J.E."/>
            <person name="Rounsley S.D."/>
            <person name="Gardner M.J."/>
            <person name="Wortman J.R."/>
            <person name="Jordar V.S."/>
            <person name="Maiti R."/>
            <person name="Kodira C.D."/>
            <person name="Neafsey D.E."/>
            <person name="Zeng Q."/>
            <person name="Hung C.-Y."/>
            <person name="McMahan C."/>
            <person name="Muszewska A."/>
            <person name="Grynberg M."/>
            <person name="Mandel M.A."/>
            <person name="Kellner E.M."/>
            <person name="Barker B.M."/>
            <person name="Galgiani J.N."/>
            <person name="Orbach M.J."/>
            <person name="Kirkland T.N."/>
            <person name="Cole G.T."/>
            <person name="Henn M.R."/>
            <person name="Birren B.W."/>
            <person name="Taylor J.W."/>
        </authorList>
    </citation>
    <scope>NUCLEOTIDE SEQUENCE [LARGE SCALE GENOMIC DNA]</scope>
    <source>
        <strain evidence="8">UAMH 1704</strain>
    </source>
</reference>
<dbReference type="SUPFAM" id="SSF110857">
    <property type="entry name" value="Gamma-glutamyl cyclotransferase-like"/>
    <property type="match status" value="1"/>
</dbReference>
<keyword evidence="8" id="KW-1185">Reference proteome</keyword>
<organism evidence="7 8">
    <name type="scientific">Uncinocarpus reesii (strain UAMH 1704)</name>
    <dbReference type="NCBI Taxonomy" id="336963"/>
    <lineage>
        <taxon>Eukaryota</taxon>
        <taxon>Fungi</taxon>
        <taxon>Dikarya</taxon>
        <taxon>Ascomycota</taxon>
        <taxon>Pezizomycotina</taxon>
        <taxon>Eurotiomycetes</taxon>
        <taxon>Eurotiomycetidae</taxon>
        <taxon>Onygenales</taxon>
        <taxon>Onygenaceae</taxon>
        <taxon>Uncinocarpus</taxon>
    </lineage>
</organism>
<evidence type="ECO:0000313" key="7">
    <source>
        <dbReference type="EMBL" id="EEP77359.1"/>
    </source>
</evidence>
<feature type="compositionally biased region" description="Low complexity" evidence="5">
    <location>
        <begin position="16"/>
        <end position="28"/>
    </location>
</feature>
<evidence type="ECO:0000256" key="5">
    <source>
        <dbReference type="SAM" id="MobiDB-lite"/>
    </source>
</evidence>
<dbReference type="PANTHER" id="PTHR12935">
    <property type="entry name" value="GAMMA-GLUTAMYLCYCLOTRANSFERASE"/>
    <property type="match status" value="1"/>
</dbReference>
<keyword evidence="2" id="KW-0456">Lyase</keyword>
<dbReference type="EC" id="4.3.2.9" evidence="1"/>
<dbReference type="GO" id="GO:0003839">
    <property type="term" value="F:gamma-glutamylcyclotransferase activity"/>
    <property type="evidence" value="ECO:0007669"/>
    <property type="project" value="UniProtKB-EC"/>
</dbReference>
<protein>
    <recommendedName>
        <fullName evidence="1">gamma-glutamylcyclotransferase</fullName>
        <ecNumber evidence="1">4.3.2.9</ecNumber>
    </recommendedName>
</protein>
<feature type="compositionally biased region" description="Polar residues" evidence="5">
    <location>
        <begin position="205"/>
        <end position="224"/>
    </location>
</feature>
<dbReference type="RefSeq" id="XP_002542692.1">
    <property type="nucleotide sequence ID" value="XM_002542646.1"/>
</dbReference>